<dbReference type="Pfam" id="PF01547">
    <property type="entry name" value="SBP_bac_1"/>
    <property type="match status" value="1"/>
</dbReference>
<evidence type="ECO:0000313" key="6">
    <source>
        <dbReference type="Proteomes" id="UP001589619"/>
    </source>
</evidence>
<sequence>MNKRKAAWSVVVAAALATTAIGCSGGGDTKTSGGTGGSTPAATKPADGDKAKEFKMTIRHINVRETAKNTLAMLQEAAKATEAQVPGLKFELDGVEDTVNRDQKLKAEMSAGNPPPIFNLFGGDDTKNYSKAGRLLDLTPILAELGLKDKFMNLTEFTVDGKIYGLPDAGFVEGFFYNTKMFADAGVQVPKTWEEFLKVCEALKAKGITPIAMGGGSGDGWVLNMPVNTMFVRLGGMQIQENFAKGSSKWTDAPVVDAFKKFEELKTSGYIDKNVIAMKYADGQAKFYTGQAAMLFDGSWAIAGITGDKSTVKDNVSFFNFPNMGGPGDDTINGGWSNGYGFSSKLNENELKAVKAFIKNYYTEANQLKELKNSGRIPAMKIPDIGDTKGLVADVVKAQLAAKKGAFPAFDALVQATVKKTLESSMEELMGGKATPQKAAETVQKAQEEANKAK</sequence>
<evidence type="ECO:0000256" key="4">
    <source>
        <dbReference type="SAM" id="SignalP"/>
    </source>
</evidence>
<evidence type="ECO:0000256" key="3">
    <source>
        <dbReference type="SAM" id="MobiDB-lite"/>
    </source>
</evidence>
<comment type="similarity">
    <text evidence="1">Belongs to the bacterial solute-binding protein 1 family.</text>
</comment>
<dbReference type="RefSeq" id="WP_344914220.1">
    <property type="nucleotide sequence ID" value="NZ_BAAAYO010000013.1"/>
</dbReference>
<proteinExistence type="inferred from homology"/>
<evidence type="ECO:0000313" key="5">
    <source>
        <dbReference type="EMBL" id="MFB9754167.1"/>
    </source>
</evidence>
<feature type="region of interest" description="Disordered" evidence="3">
    <location>
        <begin position="23"/>
        <end position="49"/>
    </location>
</feature>
<dbReference type="SUPFAM" id="SSF53850">
    <property type="entry name" value="Periplasmic binding protein-like II"/>
    <property type="match status" value="1"/>
</dbReference>
<dbReference type="PANTHER" id="PTHR43649:SF29">
    <property type="entry name" value="OSMOPROTECTIVE COMPOUNDS-BINDING PROTEIN GGTB"/>
    <property type="match status" value="1"/>
</dbReference>
<accession>A0ABV5W0T4</accession>
<gene>
    <name evidence="5" type="ORF">ACFFNY_21575</name>
</gene>
<comment type="caution">
    <text evidence="5">The sequence shown here is derived from an EMBL/GenBank/DDBJ whole genome shotgun (WGS) entry which is preliminary data.</text>
</comment>
<reference evidence="5 6" key="1">
    <citation type="submission" date="2024-09" db="EMBL/GenBank/DDBJ databases">
        <authorList>
            <person name="Sun Q."/>
            <person name="Mori K."/>
        </authorList>
    </citation>
    <scope>NUCLEOTIDE SEQUENCE [LARGE SCALE GENOMIC DNA]</scope>
    <source>
        <strain evidence="5 6">JCM 12520</strain>
    </source>
</reference>
<dbReference type="Gene3D" id="3.40.190.10">
    <property type="entry name" value="Periplasmic binding protein-like II"/>
    <property type="match status" value="2"/>
</dbReference>
<feature type="chain" id="PRO_5046948464" evidence="4">
    <location>
        <begin position="23"/>
        <end position="454"/>
    </location>
</feature>
<keyword evidence="2" id="KW-0813">Transport</keyword>
<dbReference type="InterPro" id="IPR050490">
    <property type="entry name" value="Bact_solute-bd_prot1"/>
</dbReference>
<keyword evidence="4" id="KW-0732">Signal</keyword>
<feature type="region of interest" description="Disordered" evidence="3">
    <location>
        <begin position="429"/>
        <end position="454"/>
    </location>
</feature>
<dbReference type="Proteomes" id="UP001589619">
    <property type="component" value="Unassembled WGS sequence"/>
</dbReference>
<organism evidence="5 6">
    <name type="scientific">Paenibacillus hodogayensis</name>
    <dbReference type="NCBI Taxonomy" id="279208"/>
    <lineage>
        <taxon>Bacteria</taxon>
        <taxon>Bacillati</taxon>
        <taxon>Bacillota</taxon>
        <taxon>Bacilli</taxon>
        <taxon>Bacillales</taxon>
        <taxon>Paenibacillaceae</taxon>
        <taxon>Paenibacillus</taxon>
    </lineage>
</organism>
<feature type="compositionally biased region" description="Gly residues" evidence="3">
    <location>
        <begin position="23"/>
        <end position="37"/>
    </location>
</feature>
<dbReference type="InterPro" id="IPR006059">
    <property type="entry name" value="SBP"/>
</dbReference>
<dbReference type="PANTHER" id="PTHR43649">
    <property type="entry name" value="ARABINOSE-BINDING PROTEIN-RELATED"/>
    <property type="match status" value="1"/>
</dbReference>
<evidence type="ECO:0000256" key="2">
    <source>
        <dbReference type="ARBA" id="ARBA00022448"/>
    </source>
</evidence>
<dbReference type="EMBL" id="JBHMAG010000014">
    <property type="protein sequence ID" value="MFB9754167.1"/>
    <property type="molecule type" value="Genomic_DNA"/>
</dbReference>
<name>A0ABV5W0T4_9BACL</name>
<dbReference type="PROSITE" id="PS51257">
    <property type="entry name" value="PROKAR_LIPOPROTEIN"/>
    <property type="match status" value="1"/>
</dbReference>
<evidence type="ECO:0000256" key="1">
    <source>
        <dbReference type="ARBA" id="ARBA00008520"/>
    </source>
</evidence>
<protein>
    <submittedName>
        <fullName evidence="5">Extracellular solute-binding protein</fullName>
    </submittedName>
</protein>
<keyword evidence="6" id="KW-1185">Reference proteome</keyword>
<feature type="signal peptide" evidence="4">
    <location>
        <begin position="1"/>
        <end position="22"/>
    </location>
</feature>